<name>A0A840W6D2_9ACTN</name>
<keyword evidence="6" id="KW-0472">Membrane</keyword>
<dbReference type="InterPro" id="IPR017871">
    <property type="entry name" value="ABC_transporter-like_CS"/>
</dbReference>
<dbReference type="SMART" id="SM00382">
    <property type="entry name" value="AAA"/>
    <property type="match status" value="1"/>
</dbReference>
<dbReference type="AlphaFoldDB" id="A0A840W6D2"/>
<accession>A0A840W6D2</accession>
<dbReference type="InterPro" id="IPR050086">
    <property type="entry name" value="MetN_ABC_transporter-like"/>
</dbReference>
<dbReference type="SUPFAM" id="SSF52540">
    <property type="entry name" value="P-loop containing nucleoside triphosphate hydrolases"/>
    <property type="match status" value="1"/>
</dbReference>
<evidence type="ECO:0000313" key="8">
    <source>
        <dbReference type="EMBL" id="MBB5492559.1"/>
    </source>
</evidence>
<keyword evidence="4 8" id="KW-0067">ATP-binding</keyword>
<organism evidence="8 9">
    <name type="scientific">Nocardiopsis metallicus</name>
    <dbReference type="NCBI Taxonomy" id="179819"/>
    <lineage>
        <taxon>Bacteria</taxon>
        <taxon>Bacillati</taxon>
        <taxon>Actinomycetota</taxon>
        <taxon>Actinomycetes</taxon>
        <taxon>Streptosporangiales</taxon>
        <taxon>Nocardiopsidaceae</taxon>
        <taxon>Nocardiopsis</taxon>
    </lineage>
</organism>
<gene>
    <name evidence="8" type="ORF">HNR07_003696</name>
</gene>
<dbReference type="PANTHER" id="PTHR43166:SF6">
    <property type="entry name" value="PHOSPHONATES IMPORT ATP-BINDING PROTEIN PHNC"/>
    <property type="match status" value="1"/>
</dbReference>
<evidence type="ECO:0000256" key="6">
    <source>
        <dbReference type="ARBA" id="ARBA00023136"/>
    </source>
</evidence>
<dbReference type="Proteomes" id="UP000579647">
    <property type="component" value="Unassembled WGS sequence"/>
</dbReference>
<dbReference type="GO" id="GO:0015416">
    <property type="term" value="F:ABC-type phosphonate transporter activity"/>
    <property type="evidence" value="ECO:0007669"/>
    <property type="project" value="InterPro"/>
</dbReference>
<dbReference type="Pfam" id="PF00005">
    <property type="entry name" value="ABC_tran"/>
    <property type="match status" value="1"/>
</dbReference>
<keyword evidence="9" id="KW-1185">Reference proteome</keyword>
<evidence type="ECO:0000256" key="1">
    <source>
        <dbReference type="ARBA" id="ARBA00022448"/>
    </source>
</evidence>
<dbReference type="Gene3D" id="3.40.50.300">
    <property type="entry name" value="P-loop containing nucleotide triphosphate hydrolases"/>
    <property type="match status" value="1"/>
</dbReference>
<dbReference type="PANTHER" id="PTHR43166">
    <property type="entry name" value="AMINO ACID IMPORT ATP-BINDING PROTEIN"/>
    <property type="match status" value="1"/>
</dbReference>
<evidence type="ECO:0000256" key="4">
    <source>
        <dbReference type="ARBA" id="ARBA00022840"/>
    </source>
</evidence>
<comment type="caution">
    <text evidence="8">The sequence shown here is derived from an EMBL/GenBank/DDBJ whole genome shotgun (WGS) entry which is preliminary data.</text>
</comment>
<feature type="domain" description="ABC transporter" evidence="7">
    <location>
        <begin position="15"/>
        <end position="258"/>
    </location>
</feature>
<dbReference type="PROSITE" id="PS00211">
    <property type="entry name" value="ABC_TRANSPORTER_1"/>
    <property type="match status" value="1"/>
</dbReference>
<dbReference type="InterPro" id="IPR003439">
    <property type="entry name" value="ABC_transporter-like_ATP-bd"/>
</dbReference>
<keyword evidence="5" id="KW-1278">Translocase</keyword>
<keyword evidence="2" id="KW-1003">Cell membrane</keyword>
<evidence type="ECO:0000256" key="5">
    <source>
        <dbReference type="ARBA" id="ARBA00022967"/>
    </source>
</evidence>
<reference evidence="8 9" key="1">
    <citation type="submission" date="2020-08" db="EMBL/GenBank/DDBJ databases">
        <title>Sequencing the genomes of 1000 actinobacteria strains.</title>
        <authorList>
            <person name="Klenk H.-P."/>
        </authorList>
    </citation>
    <scope>NUCLEOTIDE SEQUENCE [LARGE SCALE GENOMIC DNA]</scope>
    <source>
        <strain evidence="8 9">DSM 44598</strain>
    </source>
</reference>
<protein>
    <submittedName>
        <fullName evidence="8">Phosphonate transport system ATP-binding protein</fullName>
    </submittedName>
</protein>
<evidence type="ECO:0000256" key="3">
    <source>
        <dbReference type="ARBA" id="ARBA00022741"/>
    </source>
</evidence>
<proteinExistence type="predicted"/>
<evidence type="ECO:0000256" key="2">
    <source>
        <dbReference type="ARBA" id="ARBA00022475"/>
    </source>
</evidence>
<dbReference type="GO" id="GO:0016887">
    <property type="term" value="F:ATP hydrolysis activity"/>
    <property type="evidence" value="ECO:0007669"/>
    <property type="project" value="InterPro"/>
</dbReference>
<evidence type="ECO:0000259" key="7">
    <source>
        <dbReference type="PROSITE" id="PS50893"/>
    </source>
</evidence>
<dbReference type="RefSeq" id="WP_254418276.1">
    <property type="nucleotide sequence ID" value="NZ_BAAAKM010000033.1"/>
</dbReference>
<dbReference type="InterPro" id="IPR012693">
    <property type="entry name" value="ABC_transpr_PhnC"/>
</dbReference>
<dbReference type="InterPro" id="IPR027417">
    <property type="entry name" value="P-loop_NTPase"/>
</dbReference>
<dbReference type="PROSITE" id="PS50893">
    <property type="entry name" value="ABC_TRANSPORTER_2"/>
    <property type="match status" value="1"/>
</dbReference>
<keyword evidence="1" id="KW-0813">Transport</keyword>
<keyword evidence="3" id="KW-0547">Nucleotide-binding</keyword>
<dbReference type="NCBIfam" id="TIGR02315">
    <property type="entry name" value="ABC_phnC"/>
    <property type="match status" value="1"/>
</dbReference>
<dbReference type="InterPro" id="IPR003593">
    <property type="entry name" value="AAA+_ATPase"/>
</dbReference>
<evidence type="ECO:0000313" key="9">
    <source>
        <dbReference type="Proteomes" id="UP000579647"/>
    </source>
</evidence>
<dbReference type="GO" id="GO:0016020">
    <property type="term" value="C:membrane"/>
    <property type="evidence" value="ECO:0007669"/>
    <property type="project" value="InterPro"/>
</dbReference>
<dbReference type="EMBL" id="JACHDO010000001">
    <property type="protein sequence ID" value="MBB5492559.1"/>
    <property type="molecule type" value="Genomic_DNA"/>
</dbReference>
<sequence>MDAASPSRPGPVPAVRFENVTKRFGDTVALDEVSVTAHTGEVLVLLGLSGSGKSTLLRHVDGLQMPTSGGVEVLGVDVPAARGGELRALRRRIGFVFQQFHLVGSLTVLENVCTGALGRVRGPRLGLPTYPRAIREEALAQLDRVGLADRAFQRADTLSGGQQQRVAIARAMLQRPEVLLADEPVASLDPESAHQVMELIREVAAEEKLTVLCSLHQVDLALSWGDRIVGLRTGQVVMDSPVTELDRDEAMAIYARVGSADPVTVG</sequence>
<dbReference type="CDD" id="cd03256">
    <property type="entry name" value="ABC_PhnC_transporter"/>
    <property type="match status" value="1"/>
</dbReference>
<dbReference type="GO" id="GO:0005524">
    <property type="term" value="F:ATP binding"/>
    <property type="evidence" value="ECO:0007669"/>
    <property type="project" value="UniProtKB-KW"/>
</dbReference>